<name>A0A1H6D3M4_9ACTN</name>
<gene>
    <name evidence="3" type="ORF">SAMN05216223_111235</name>
</gene>
<proteinExistence type="predicted"/>
<reference evidence="3 4" key="1">
    <citation type="submission" date="2016-10" db="EMBL/GenBank/DDBJ databases">
        <authorList>
            <person name="de Groot N.N."/>
        </authorList>
    </citation>
    <scope>NUCLEOTIDE SEQUENCE [LARGE SCALE GENOMIC DNA]</scope>
    <source>
        <strain evidence="3 4">CGMCC 4.2023</strain>
    </source>
</reference>
<protein>
    <submittedName>
        <fullName evidence="3">Uncharacterized protein</fullName>
    </submittedName>
</protein>
<dbReference type="Proteomes" id="UP000236754">
    <property type="component" value="Unassembled WGS sequence"/>
</dbReference>
<dbReference type="Pfam" id="PF26572">
    <property type="entry name" value="DUF8185"/>
    <property type="match status" value="1"/>
</dbReference>
<feature type="domain" description="DUF8185" evidence="2">
    <location>
        <begin position="114"/>
        <end position="227"/>
    </location>
</feature>
<dbReference type="AlphaFoldDB" id="A0A1H6D3M4"/>
<dbReference type="RefSeq" id="WP_200823390.1">
    <property type="nucleotide sequence ID" value="NZ_FNVU01000011.1"/>
</dbReference>
<evidence type="ECO:0000259" key="1">
    <source>
        <dbReference type="Pfam" id="PF26035"/>
    </source>
</evidence>
<dbReference type="InterPro" id="IPR058323">
    <property type="entry name" value="DUF8010"/>
</dbReference>
<sequence length="244" mass="24861">MSTRLRFAEDPGGAAVVEADLAAFLGRLVRWDKAAVVRLRSAAGEAALGVFGQPPFGGVLAVKSLALAGEGAAAVVDATVSAGQLLESVGEAVGGGQFTVPPSVTGPAWAGVLPPREGWRRVAEMEATAVREVAARAVAEFRERTESLVPERRGRAELDALAEELWSRPLPGGGAGVTLRVVHAAHALGFLPARRSGEAADEAVAVLAAGPWVRLRTGYGSVAMRGASAASGLTVSPGMTVSPV</sequence>
<dbReference type="EMBL" id="FNVU01000011">
    <property type="protein sequence ID" value="SEG79959.1"/>
    <property type="molecule type" value="Genomic_DNA"/>
</dbReference>
<dbReference type="Pfam" id="PF26035">
    <property type="entry name" value="DUF8010"/>
    <property type="match status" value="1"/>
</dbReference>
<feature type="domain" description="DUF8010" evidence="1">
    <location>
        <begin position="18"/>
        <end position="111"/>
    </location>
</feature>
<evidence type="ECO:0000313" key="4">
    <source>
        <dbReference type="Proteomes" id="UP000236754"/>
    </source>
</evidence>
<evidence type="ECO:0000259" key="2">
    <source>
        <dbReference type="Pfam" id="PF26572"/>
    </source>
</evidence>
<keyword evidence="4" id="KW-1185">Reference proteome</keyword>
<accession>A0A1H6D3M4</accession>
<evidence type="ECO:0000313" key="3">
    <source>
        <dbReference type="EMBL" id="SEG79959.1"/>
    </source>
</evidence>
<organism evidence="3 4">
    <name type="scientific">Actinacidiphila yanglinensis</name>
    <dbReference type="NCBI Taxonomy" id="310779"/>
    <lineage>
        <taxon>Bacteria</taxon>
        <taxon>Bacillati</taxon>
        <taxon>Actinomycetota</taxon>
        <taxon>Actinomycetes</taxon>
        <taxon>Kitasatosporales</taxon>
        <taxon>Streptomycetaceae</taxon>
        <taxon>Actinacidiphila</taxon>
    </lineage>
</organism>
<dbReference type="InterPro" id="IPR058498">
    <property type="entry name" value="DUF8185"/>
</dbReference>